<protein>
    <recommendedName>
        <fullName evidence="2">Abnormal cell migration protein 18-like fibronectin type I domain-containing protein</fullName>
    </recommendedName>
</protein>
<dbReference type="InterPro" id="IPR055119">
    <property type="entry name" value="Mig18_Fn1"/>
</dbReference>
<evidence type="ECO:0000313" key="3">
    <source>
        <dbReference type="Proteomes" id="UP000887540"/>
    </source>
</evidence>
<feature type="chain" id="PRO_5037892701" description="Abnormal cell migration protein 18-like fibronectin type I domain-containing protein" evidence="1">
    <location>
        <begin position="22"/>
        <end position="169"/>
    </location>
</feature>
<evidence type="ECO:0000313" key="4">
    <source>
        <dbReference type="WBParaSite" id="ACRNAN_Path_816.g3095.t1"/>
    </source>
</evidence>
<reference evidence="4" key="1">
    <citation type="submission" date="2022-11" db="UniProtKB">
        <authorList>
            <consortium name="WormBaseParasite"/>
        </authorList>
    </citation>
    <scope>IDENTIFICATION</scope>
</reference>
<dbReference type="AlphaFoldDB" id="A0A914CC59"/>
<accession>A0A914CC59</accession>
<evidence type="ECO:0000256" key="1">
    <source>
        <dbReference type="SAM" id="SignalP"/>
    </source>
</evidence>
<keyword evidence="1" id="KW-0732">Signal</keyword>
<sequence length="169" mass="19333">MNCSFLLFFGLFLYIYSITSANTVDENNNQGNLNQVKGKTVVQTAFLEVGDGCTGNGRALKVGEESKNNHIRYQCGSDRIMHPKGCFVGEKDLEPGEIYNNYEKNSYHECYRTDGKIGYREVYCGSLHPCQNFPESEKQKFQPKAIKFFSTKVERIPVPIDWEREFGTE</sequence>
<proteinExistence type="predicted"/>
<keyword evidence="3" id="KW-1185">Reference proteome</keyword>
<evidence type="ECO:0000259" key="2">
    <source>
        <dbReference type="Pfam" id="PF23003"/>
    </source>
</evidence>
<dbReference type="Proteomes" id="UP000887540">
    <property type="component" value="Unplaced"/>
</dbReference>
<feature type="domain" description="Abnormal cell migration protein 18-like fibronectin type I" evidence="2">
    <location>
        <begin position="52"/>
        <end position="115"/>
    </location>
</feature>
<organism evidence="3 4">
    <name type="scientific">Acrobeloides nanus</name>
    <dbReference type="NCBI Taxonomy" id="290746"/>
    <lineage>
        <taxon>Eukaryota</taxon>
        <taxon>Metazoa</taxon>
        <taxon>Ecdysozoa</taxon>
        <taxon>Nematoda</taxon>
        <taxon>Chromadorea</taxon>
        <taxon>Rhabditida</taxon>
        <taxon>Tylenchina</taxon>
        <taxon>Cephalobomorpha</taxon>
        <taxon>Cephaloboidea</taxon>
        <taxon>Cephalobidae</taxon>
        <taxon>Acrobeloides</taxon>
    </lineage>
</organism>
<dbReference type="WBParaSite" id="ACRNAN_Path_816.g3095.t1">
    <property type="protein sequence ID" value="ACRNAN_Path_816.g3095.t1"/>
    <property type="gene ID" value="ACRNAN_Path_816.g3095"/>
</dbReference>
<name>A0A914CC59_9BILA</name>
<feature type="signal peptide" evidence="1">
    <location>
        <begin position="1"/>
        <end position="21"/>
    </location>
</feature>
<dbReference type="Pfam" id="PF23003">
    <property type="entry name" value="Fn1_2"/>
    <property type="match status" value="1"/>
</dbReference>